<dbReference type="EMBL" id="BDQV01000445">
    <property type="protein sequence ID" value="GAY65044.1"/>
    <property type="molecule type" value="Genomic_DNA"/>
</dbReference>
<dbReference type="AlphaFoldDB" id="A0A2H5QKA1"/>
<feature type="domain" description="Disease resistance protein At4g27190-like leucine-rich repeats" evidence="2">
    <location>
        <begin position="172"/>
        <end position="287"/>
    </location>
</feature>
<feature type="domain" description="Disease resistance protein At4g27190-like leucine-rich repeats" evidence="2">
    <location>
        <begin position="23"/>
        <end position="99"/>
    </location>
</feature>
<dbReference type="PANTHER" id="PTHR33463">
    <property type="entry name" value="NB-ARC DOMAIN-CONTAINING PROTEIN-RELATED"/>
    <property type="match status" value="1"/>
</dbReference>
<keyword evidence="1" id="KW-0611">Plant defense</keyword>
<dbReference type="PANTHER" id="PTHR33463:SF167">
    <property type="entry name" value="PUTATIVE-RELATED"/>
    <property type="match status" value="1"/>
</dbReference>
<dbReference type="Proteomes" id="UP000236630">
    <property type="component" value="Unassembled WGS sequence"/>
</dbReference>
<evidence type="ECO:0000259" key="2">
    <source>
        <dbReference type="Pfam" id="PF23247"/>
    </source>
</evidence>
<sequence>MYALNGPDMEKPTTTQGFTEIIAEDDPVHQVTFPRLEELKLVSLTNIKKLWPDQFQGMYCCQNLTKVTVTRCCPLKYMFSYSMVNSLGQLQHLAIRFCGSMEGVVNNTTGGLGGRDEFKVFPKLHSLTLECLPKLSSFASPEDVIHTEMQPQPFFDEKVRLPRLEVLFICEADKLRKIWHHQLASKSFSKLKSLEISRCNNLLNIFPPLVGIPNSLVNLNVSYCEKIEEIIGHVGEEAKENRIAFNELKFLELDDLPRLTSFCLENYTLEFPSLERVFVTRCPNMKTFSQGIVSTPKLHEVQVSKKEEDELHHWEGNKLNSTIQKRYEEMIGFRDIERLQLSHFPRLKEIWHGQALPVSFFNNLFKLVVDDCANMSSAIPANLLRCLSNLRWLEVRNCDSLEEVLHLEELNADKEHIGPLFPRLFILRLIDLPKLKRFCNFTGNIIEMPMLWSLTIENCPDMETFISNSVLHVTTDNKEPQKLTSEENFLLAHQVQPLFDEKVGEEVKGCIVFEKMNYLTLHCLPSLTSFCSGNYTLEFPSLIQVVVRQCPKMKIFSQGVVDTPKLNSVKLTEEYDDEEECWEGNLNDTIKKLFNEMTCKTLWICLMHSLFKEGLELMFHVSCNFQVDTV</sequence>
<gene>
    <name evidence="3" type="ORF">CUMW_238210</name>
</gene>
<dbReference type="InterPro" id="IPR050905">
    <property type="entry name" value="Plant_NBS-LRR"/>
</dbReference>
<reference evidence="3 4" key="1">
    <citation type="journal article" date="2017" name="Front. Genet.">
        <title>Draft sequencing of the heterozygous diploid genome of Satsuma (Citrus unshiu Marc.) using a hybrid assembly approach.</title>
        <authorList>
            <person name="Shimizu T."/>
            <person name="Tanizawa Y."/>
            <person name="Mochizuki T."/>
            <person name="Nagasaki H."/>
            <person name="Yoshioka T."/>
            <person name="Toyoda A."/>
            <person name="Fujiyama A."/>
            <person name="Kaminuma E."/>
            <person name="Nakamura Y."/>
        </authorList>
    </citation>
    <scope>NUCLEOTIDE SEQUENCE [LARGE SCALE GENOMIC DNA]</scope>
    <source>
        <strain evidence="4">cv. Miyagawa wase</strain>
    </source>
</reference>
<dbReference type="Gene3D" id="3.80.10.10">
    <property type="entry name" value="Ribonuclease Inhibitor"/>
    <property type="match status" value="2"/>
</dbReference>
<comment type="caution">
    <text evidence="3">The sequence shown here is derived from an EMBL/GenBank/DDBJ whole genome shotgun (WGS) entry which is preliminary data.</text>
</comment>
<feature type="domain" description="Disease resistance protein At4g27190-like leucine-rich repeats" evidence="2">
    <location>
        <begin position="336"/>
        <end position="471"/>
    </location>
</feature>
<evidence type="ECO:0000313" key="4">
    <source>
        <dbReference type="Proteomes" id="UP000236630"/>
    </source>
</evidence>
<dbReference type="Pfam" id="PF23247">
    <property type="entry name" value="LRR_RPS2"/>
    <property type="match status" value="3"/>
</dbReference>
<keyword evidence="4" id="KW-1185">Reference proteome</keyword>
<protein>
    <recommendedName>
        <fullName evidence="2">Disease resistance protein At4g27190-like leucine-rich repeats domain-containing protein</fullName>
    </recommendedName>
</protein>
<dbReference type="InterPro" id="IPR057135">
    <property type="entry name" value="At4g27190-like_LRR"/>
</dbReference>
<dbReference type="SUPFAM" id="SSF52058">
    <property type="entry name" value="L domain-like"/>
    <property type="match status" value="1"/>
</dbReference>
<proteinExistence type="predicted"/>
<dbReference type="InterPro" id="IPR032675">
    <property type="entry name" value="LRR_dom_sf"/>
</dbReference>
<dbReference type="SUPFAM" id="SSF52047">
    <property type="entry name" value="RNI-like"/>
    <property type="match status" value="1"/>
</dbReference>
<evidence type="ECO:0000313" key="3">
    <source>
        <dbReference type="EMBL" id="GAY65044.1"/>
    </source>
</evidence>
<accession>A0A2H5QKA1</accession>
<evidence type="ECO:0000256" key="1">
    <source>
        <dbReference type="ARBA" id="ARBA00022821"/>
    </source>
</evidence>
<organism evidence="3 4">
    <name type="scientific">Citrus unshiu</name>
    <name type="common">Satsuma mandarin</name>
    <name type="synonym">Citrus nobilis var. unshiu</name>
    <dbReference type="NCBI Taxonomy" id="55188"/>
    <lineage>
        <taxon>Eukaryota</taxon>
        <taxon>Viridiplantae</taxon>
        <taxon>Streptophyta</taxon>
        <taxon>Embryophyta</taxon>
        <taxon>Tracheophyta</taxon>
        <taxon>Spermatophyta</taxon>
        <taxon>Magnoliopsida</taxon>
        <taxon>eudicotyledons</taxon>
        <taxon>Gunneridae</taxon>
        <taxon>Pentapetalae</taxon>
        <taxon>rosids</taxon>
        <taxon>malvids</taxon>
        <taxon>Sapindales</taxon>
        <taxon>Rutaceae</taxon>
        <taxon>Aurantioideae</taxon>
        <taxon>Citrus</taxon>
    </lineage>
</organism>
<name>A0A2H5QKA1_CITUN</name>